<dbReference type="Pfam" id="PF13630">
    <property type="entry name" value="SdpI"/>
    <property type="match status" value="1"/>
</dbReference>
<feature type="domain" description="DUF1648" evidence="2">
    <location>
        <begin position="13"/>
        <end position="55"/>
    </location>
</feature>
<gene>
    <name evidence="3" type="ORF">SUBVAR_05229</name>
</gene>
<organism evidence="3 4">
    <name type="scientific">Subdoligranulum variabile DSM 15176</name>
    <dbReference type="NCBI Taxonomy" id="411471"/>
    <lineage>
        <taxon>Bacteria</taxon>
        <taxon>Bacillati</taxon>
        <taxon>Bacillota</taxon>
        <taxon>Clostridia</taxon>
        <taxon>Eubacteriales</taxon>
        <taxon>Oscillospiraceae</taxon>
        <taxon>Subdoligranulum</taxon>
    </lineage>
</organism>
<dbReference type="AlphaFoldDB" id="D1PLL4"/>
<dbReference type="InterPro" id="IPR012867">
    <property type="entry name" value="DUF1648"/>
</dbReference>
<keyword evidence="1" id="KW-0812">Transmembrane</keyword>
<dbReference type="EMBL" id="ACBY02000021">
    <property type="protein sequence ID" value="EFB76312.1"/>
    <property type="molecule type" value="Genomic_DNA"/>
</dbReference>
<accession>D1PLL4</accession>
<dbReference type="GO" id="GO:0009636">
    <property type="term" value="P:response to toxic substance"/>
    <property type="evidence" value="ECO:0007669"/>
    <property type="project" value="TreeGrafter"/>
</dbReference>
<reference evidence="3" key="1">
    <citation type="submission" date="2009-12" db="EMBL/GenBank/DDBJ databases">
        <authorList>
            <person name="Weinstock G."/>
            <person name="Sodergren E."/>
            <person name="Clifton S."/>
            <person name="Fulton L."/>
            <person name="Fulton B."/>
            <person name="Courtney L."/>
            <person name="Fronick C."/>
            <person name="Harrison M."/>
            <person name="Strong C."/>
            <person name="Farmer C."/>
            <person name="Delahaunty K."/>
            <person name="Markovic C."/>
            <person name="Hall O."/>
            <person name="Minx P."/>
            <person name="Tomlinson C."/>
            <person name="Mitreva M."/>
            <person name="Nelson J."/>
            <person name="Hou S."/>
            <person name="Wollam A."/>
            <person name="Pepin K.H."/>
            <person name="Johnson M."/>
            <person name="Bhonagiri V."/>
            <person name="Nash W.E."/>
            <person name="Warren W."/>
            <person name="Chinwalla A."/>
            <person name="Mardis E.R."/>
            <person name="Wilson R.K."/>
        </authorList>
    </citation>
    <scope>NUCLEOTIDE SEQUENCE [LARGE SCALE GENOMIC DNA]</scope>
    <source>
        <strain evidence="3">DSM 15176</strain>
    </source>
</reference>
<dbReference type="RefSeq" id="WP_007046624.1">
    <property type="nucleotide sequence ID" value="NZ_GG704769.1"/>
</dbReference>
<dbReference type="Pfam" id="PF07853">
    <property type="entry name" value="DUF1648"/>
    <property type="match status" value="1"/>
</dbReference>
<comment type="caution">
    <text evidence="3">The sequence shown here is derived from an EMBL/GenBank/DDBJ whole genome shotgun (WGS) entry which is preliminary data.</text>
</comment>
<dbReference type="Proteomes" id="UP000003438">
    <property type="component" value="Unassembled WGS sequence"/>
</dbReference>
<name>D1PLL4_9FIRM</name>
<dbReference type="InterPro" id="IPR026272">
    <property type="entry name" value="SdpI"/>
</dbReference>
<evidence type="ECO:0000259" key="2">
    <source>
        <dbReference type="Pfam" id="PF07853"/>
    </source>
</evidence>
<feature type="transmembrane region" description="Helical" evidence="1">
    <location>
        <begin position="117"/>
        <end position="136"/>
    </location>
</feature>
<dbReference type="PANTHER" id="PTHR37810:SF5">
    <property type="entry name" value="IMMUNITY PROTEIN SDPI"/>
    <property type="match status" value="1"/>
</dbReference>
<feature type="transmembrane region" description="Helical" evidence="1">
    <location>
        <begin position="88"/>
        <end position="111"/>
    </location>
</feature>
<dbReference type="eggNOG" id="COG5658">
    <property type="taxonomic scope" value="Bacteria"/>
</dbReference>
<evidence type="ECO:0000313" key="3">
    <source>
        <dbReference type="EMBL" id="EFB76312.1"/>
    </source>
</evidence>
<feature type="transmembrane region" description="Helical" evidence="1">
    <location>
        <begin position="194"/>
        <end position="216"/>
    </location>
</feature>
<proteinExistence type="predicted"/>
<feature type="transmembrane region" description="Helical" evidence="1">
    <location>
        <begin position="45"/>
        <end position="68"/>
    </location>
</feature>
<feature type="transmembrane region" description="Helical" evidence="1">
    <location>
        <begin position="168"/>
        <end position="188"/>
    </location>
</feature>
<dbReference type="STRING" id="411471.SUBVAR_05229"/>
<dbReference type="PANTHER" id="PTHR37810">
    <property type="entry name" value="IMMUNITY PROTEIN SDPI"/>
    <property type="match status" value="1"/>
</dbReference>
<dbReference type="PIRSF" id="PIRSF038959">
    <property type="entry name" value="SdpI"/>
    <property type="match status" value="1"/>
</dbReference>
<keyword evidence="4" id="KW-1185">Reference proteome</keyword>
<protein>
    <recommendedName>
        <fullName evidence="2">DUF1648 domain-containing protein</fullName>
    </recommendedName>
</protein>
<dbReference type="InterPro" id="IPR025962">
    <property type="entry name" value="SdpI/YhfL"/>
</dbReference>
<evidence type="ECO:0000256" key="1">
    <source>
        <dbReference type="SAM" id="Phobius"/>
    </source>
</evidence>
<keyword evidence="1" id="KW-1133">Transmembrane helix</keyword>
<evidence type="ECO:0000313" key="4">
    <source>
        <dbReference type="Proteomes" id="UP000003438"/>
    </source>
</evidence>
<dbReference type="HOGENOM" id="CLU_093038_0_0_9"/>
<sequence length="221" mass="24521">MKNKKLYLLLAAVCVLNFAAHLYFYPSLPDIVPTHWGFDGQANGWGPKSSTLFICIIPLALLILLAVIPKIDPRAQNYEKFEKIYRGFVIGIIVFMCGITWLTELTVYNVLPGSSNLVSVLVCGGLGVLFIALGNYMPRIKQNYTFGCKTPWALNDEHNWNRTQRMGGIVFVVIGIAMLVATLFTHALGETGTMIVVLGSTLGGTAWIYLYSYLVYIGKMK</sequence>
<feature type="transmembrane region" description="Helical" evidence="1">
    <location>
        <begin position="7"/>
        <end position="25"/>
    </location>
</feature>
<keyword evidence="1" id="KW-0472">Membrane</keyword>